<dbReference type="EMBL" id="CT867985">
    <property type="protein sequence ID" value="CAK55666.1"/>
    <property type="molecule type" value="Genomic_DNA"/>
</dbReference>
<dbReference type="KEGG" id="ptm:GSPATT00000101001"/>
<accession>Q6BFI5</accession>
<name>Q6BFI5_PARTE</name>
<sequence>MLLQKKSIFLDPNQLNLCNKYFKVIQILSNQLVETFTIRFDQVIYNYTNNTKFKDRINTKLLSFIFFLIFQNLFQMIFLIKQIFLNLLSNIRNHSNQNEEFNQQNKLNFTNLMGQICQLPSIPELDTDLNANHVKQMTYQDEIQYEEHENKICEQNQSFVLENQISMQLSQTPEFSLPPQQTKLFSQQDSHYTPEFLALSQPLQQQMNIYSQQF</sequence>
<evidence type="ECO:0000313" key="4">
    <source>
        <dbReference type="Proteomes" id="UP000000600"/>
    </source>
</evidence>
<keyword evidence="1" id="KW-0472">Membrane</keyword>
<keyword evidence="1" id="KW-0812">Transmembrane</keyword>
<keyword evidence="1" id="KW-1133">Transmembrane helix</keyword>
<reference evidence="3 4" key="2">
    <citation type="journal article" date="2006" name="Nature">
        <title>Global trends of whole-genome duplications revealed by the ciliate Paramecium tetraurelia.</title>
        <authorList>
            <consortium name="Genoscope"/>
            <person name="Aury J.-M."/>
            <person name="Jaillon O."/>
            <person name="Duret L."/>
            <person name="Noel B."/>
            <person name="Jubin C."/>
            <person name="Porcel B.M."/>
            <person name="Segurens B."/>
            <person name="Daubin V."/>
            <person name="Anthouard V."/>
            <person name="Aiach N."/>
            <person name="Arnaiz O."/>
            <person name="Billaut A."/>
            <person name="Beisson J."/>
            <person name="Blanc I."/>
            <person name="Bouhouche K."/>
            <person name="Camara F."/>
            <person name="Duharcourt S."/>
            <person name="Guigo R."/>
            <person name="Gogendeau D."/>
            <person name="Katinka M."/>
            <person name="Keller A.-M."/>
            <person name="Kissmehl R."/>
            <person name="Klotz C."/>
            <person name="Koll F."/>
            <person name="Le Moue A."/>
            <person name="Lepere C."/>
            <person name="Malinsky S."/>
            <person name="Nowacki M."/>
            <person name="Nowak J.K."/>
            <person name="Plattner H."/>
            <person name="Poulain J."/>
            <person name="Ruiz F."/>
            <person name="Serrano V."/>
            <person name="Zagulski M."/>
            <person name="Dessen P."/>
            <person name="Betermier M."/>
            <person name="Weissenbach J."/>
            <person name="Scarpelli C."/>
            <person name="Schachter V."/>
            <person name="Sperling L."/>
            <person name="Meyer E."/>
            <person name="Cohen J."/>
            <person name="Wincker P."/>
        </authorList>
    </citation>
    <scope>NUCLEOTIDE SEQUENCE [LARGE SCALE GENOMIC DNA]</scope>
    <source>
        <strain evidence="3 4">Stock d4-2</strain>
    </source>
</reference>
<dbReference type="InParanoid" id="Q6BFI5"/>
<reference evidence="2 4" key="1">
    <citation type="journal article" date="2004" name="Curr. Biol.">
        <title>High coding density on the largest Paramecium tetraurelia somatic chromosome.</title>
        <authorList>
            <person name="Zagulski M."/>
            <person name="Nowak J.K."/>
            <person name="Le Mouel A."/>
            <person name="Nowacki M."/>
            <person name="Migdalski A."/>
            <person name="Gromadka R."/>
            <person name="Noel B."/>
            <person name="Blanc I."/>
            <person name="Dessen P."/>
            <person name="Wincker P."/>
            <person name="Keller A.M."/>
            <person name="Cohen J."/>
            <person name="Meyer E."/>
            <person name="Sperling L."/>
        </authorList>
    </citation>
    <scope>NUCLEOTIDE SEQUENCE [LARGE SCALE GENOMIC DNA]</scope>
    <source>
        <strain evidence="2 4">Stock d4-2</strain>
    </source>
</reference>
<dbReference type="RefSeq" id="XP_001347212.1">
    <property type="nucleotide sequence ID" value="XM_001347176.1"/>
</dbReference>
<protein>
    <submittedName>
        <fullName evidence="3">Chromosome undetermined scaffold_1, whole genome shotgun sequence</fullName>
    </submittedName>
</protein>
<dbReference type="HOGENOM" id="CLU_1291171_0_0_1"/>
<organism evidence="2 4">
    <name type="scientific">Paramecium tetraurelia</name>
    <dbReference type="NCBI Taxonomy" id="5888"/>
    <lineage>
        <taxon>Eukaryota</taxon>
        <taxon>Sar</taxon>
        <taxon>Alveolata</taxon>
        <taxon>Ciliophora</taxon>
        <taxon>Intramacronucleata</taxon>
        <taxon>Oligohymenophorea</taxon>
        <taxon>Peniculida</taxon>
        <taxon>Parameciidae</taxon>
        <taxon>Paramecium</taxon>
    </lineage>
</organism>
<gene>
    <name evidence="3" type="ORF">GSPATT00000101001</name>
    <name evidence="2" type="ORF">PTMB.388c</name>
</gene>
<dbReference type="Proteomes" id="UP000000600">
    <property type="component" value="Unassembled WGS sequence"/>
</dbReference>
<dbReference type="EMBL" id="CR548612">
    <property type="protein sequence ID" value="CAH03585.1"/>
    <property type="molecule type" value="Genomic_DNA"/>
</dbReference>
<keyword evidence="4" id="KW-1185">Reference proteome</keyword>
<reference evidence="3" key="3">
    <citation type="submission" date="2006-03" db="EMBL/GenBank/DDBJ databases">
        <authorList>
            <consortium name="Genoscope"/>
        </authorList>
    </citation>
    <scope>NUCLEOTIDE SEQUENCE</scope>
    <source>
        <strain evidence="3">Stock d4-2</strain>
    </source>
</reference>
<evidence type="ECO:0000313" key="3">
    <source>
        <dbReference type="EMBL" id="CAK55666.1"/>
    </source>
</evidence>
<proteinExistence type="predicted"/>
<dbReference type="KEGG" id="ptm:PTMB.388c"/>
<evidence type="ECO:0000256" key="1">
    <source>
        <dbReference type="SAM" id="Phobius"/>
    </source>
</evidence>
<dbReference type="GeneID" id="5008848"/>
<dbReference type="RefSeq" id="XP_001423064.1">
    <property type="nucleotide sequence ID" value="XM_001423027.1"/>
</dbReference>
<evidence type="ECO:0000313" key="2">
    <source>
        <dbReference type="EMBL" id="CAH03585.1"/>
    </source>
</evidence>
<dbReference type="AlphaFoldDB" id="Q6BFI5"/>
<dbReference type="GeneID" id="79574077"/>
<reference evidence="2" key="4">
    <citation type="submission" date="2006-11" db="EMBL/GenBank/DDBJ databases">
        <title>Paramecium megabase sequencing project.</title>
        <authorList>
            <person name="Nowak J.K."/>
            <person name="Migdalski A."/>
            <person name="Gromadka R."/>
            <person name="Zagulski M."/>
        </authorList>
    </citation>
    <scope>NUCLEOTIDE SEQUENCE</scope>
    <source>
        <strain evidence="2">Stock d4-2</strain>
    </source>
</reference>
<feature type="transmembrane region" description="Helical" evidence="1">
    <location>
        <begin position="61"/>
        <end position="80"/>
    </location>
</feature>